<feature type="transmembrane region" description="Helical" evidence="5">
    <location>
        <begin position="33"/>
        <end position="50"/>
    </location>
</feature>
<dbReference type="Pfam" id="PF01957">
    <property type="entry name" value="NfeD"/>
    <property type="match status" value="1"/>
</dbReference>
<keyword evidence="2 5" id="KW-0812">Transmembrane</keyword>
<dbReference type="InterPro" id="IPR012340">
    <property type="entry name" value="NA-bd_OB-fold"/>
</dbReference>
<evidence type="ECO:0000256" key="2">
    <source>
        <dbReference type="ARBA" id="ARBA00022692"/>
    </source>
</evidence>
<dbReference type="RefSeq" id="WP_204949556.1">
    <property type="nucleotide sequence ID" value="NZ_BSFF01000001.1"/>
</dbReference>
<protein>
    <submittedName>
        <fullName evidence="7 8">Membrane protein</fullName>
    </submittedName>
</protein>
<dbReference type="InterPro" id="IPR002810">
    <property type="entry name" value="NfeD-like_C"/>
</dbReference>
<dbReference type="EMBL" id="BSFF01000001">
    <property type="protein sequence ID" value="GLK54197.1"/>
    <property type="molecule type" value="Genomic_DNA"/>
</dbReference>
<dbReference type="GO" id="GO:0008233">
    <property type="term" value="F:peptidase activity"/>
    <property type="evidence" value="ECO:0007669"/>
    <property type="project" value="UniProtKB-KW"/>
</dbReference>
<evidence type="ECO:0000256" key="3">
    <source>
        <dbReference type="ARBA" id="ARBA00022989"/>
    </source>
</evidence>
<organism evidence="7 10">
    <name type="scientific">Methylopila capsulata</name>
    <dbReference type="NCBI Taxonomy" id="61654"/>
    <lineage>
        <taxon>Bacteria</taxon>
        <taxon>Pseudomonadati</taxon>
        <taxon>Pseudomonadota</taxon>
        <taxon>Alphaproteobacteria</taxon>
        <taxon>Hyphomicrobiales</taxon>
        <taxon>Methylopilaceae</taxon>
        <taxon>Methylopila</taxon>
    </lineage>
</organism>
<accession>A0A9W6IPM5</accession>
<evidence type="ECO:0000259" key="6">
    <source>
        <dbReference type="Pfam" id="PF01957"/>
    </source>
</evidence>
<dbReference type="PANTHER" id="PTHR33507">
    <property type="entry name" value="INNER MEMBRANE PROTEIN YBBJ"/>
    <property type="match status" value="1"/>
</dbReference>
<dbReference type="PANTHER" id="PTHR33507:SF3">
    <property type="entry name" value="INNER MEMBRANE PROTEIN YBBJ"/>
    <property type="match status" value="1"/>
</dbReference>
<feature type="transmembrane region" description="Helical" evidence="5">
    <location>
        <begin position="56"/>
        <end position="75"/>
    </location>
</feature>
<dbReference type="Gene3D" id="2.40.50.140">
    <property type="entry name" value="Nucleic acid-binding proteins"/>
    <property type="match status" value="1"/>
</dbReference>
<evidence type="ECO:0000313" key="9">
    <source>
        <dbReference type="Proteomes" id="UP000758856"/>
    </source>
</evidence>
<keyword evidence="8" id="KW-0378">Hydrolase</keyword>
<evidence type="ECO:0000313" key="7">
    <source>
        <dbReference type="EMBL" id="GLK54197.1"/>
    </source>
</evidence>
<evidence type="ECO:0000313" key="10">
    <source>
        <dbReference type="Proteomes" id="UP001143400"/>
    </source>
</evidence>
<proteinExistence type="predicted"/>
<dbReference type="Proteomes" id="UP000758856">
    <property type="component" value="Unassembled WGS sequence"/>
</dbReference>
<evidence type="ECO:0000256" key="4">
    <source>
        <dbReference type="ARBA" id="ARBA00023136"/>
    </source>
</evidence>
<evidence type="ECO:0000256" key="1">
    <source>
        <dbReference type="ARBA" id="ARBA00004141"/>
    </source>
</evidence>
<keyword evidence="8" id="KW-0645">Protease</keyword>
<evidence type="ECO:0000256" key="5">
    <source>
        <dbReference type="SAM" id="Phobius"/>
    </source>
</evidence>
<dbReference type="GO" id="GO:0005886">
    <property type="term" value="C:plasma membrane"/>
    <property type="evidence" value="ECO:0007669"/>
    <property type="project" value="TreeGrafter"/>
</dbReference>
<dbReference type="InterPro" id="IPR052165">
    <property type="entry name" value="Membrane_assoc_protease"/>
</dbReference>
<name>A0A9W6IPM5_9HYPH</name>
<keyword evidence="4 5" id="KW-0472">Membrane</keyword>
<dbReference type="GO" id="GO:0006508">
    <property type="term" value="P:proteolysis"/>
    <property type="evidence" value="ECO:0007669"/>
    <property type="project" value="UniProtKB-KW"/>
</dbReference>
<feature type="transmembrane region" description="Helical" evidence="5">
    <location>
        <begin position="12"/>
        <end position="28"/>
    </location>
</feature>
<reference evidence="7" key="3">
    <citation type="submission" date="2023-01" db="EMBL/GenBank/DDBJ databases">
        <authorList>
            <person name="Sun Q."/>
            <person name="Evtushenko L."/>
        </authorList>
    </citation>
    <scope>NUCLEOTIDE SEQUENCE</scope>
    <source>
        <strain evidence="7">VKM B-1606</strain>
    </source>
</reference>
<gene>
    <name evidence="7" type="ORF">GCM10008170_02160</name>
    <name evidence="8" type="ORF">JOD31_001365</name>
</gene>
<sequence>MLVELIGGLGPWRWVVLGVALLAIELVAPGTVLLWLGLAAIAVGALAFLVDPGWQTEVLAFAVLGLAAAVGWWFFGRRDNAAVSDRPLLNRRAHACVGRVLSLDEPLVDGAGRVRIDDTVWRATGPDLPAGARVRVMAAEGSTLKVKPAD</sequence>
<reference evidence="8 9" key="2">
    <citation type="submission" date="2021-01" db="EMBL/GenBank/DDBJ databases">
        <title>Genomic Encyclopedia of Type Strains, Phase IV (KMG-IV): sequencing the most valuable type-strain genomes for metagenomic binning, comparative biology and taxonomic classification.</title>
        <authorList>
            <person name="Goeker M."/>
        </authorList>
    </citation>
    <scope>NUCLEOTIDE SEQUENCE [LARGE SCALE GENOMIC DNA]</scope>
    <source>
        <strain evidence="8 9">DSM 6130</strain>
    </source>
</reference>
<comment type="caution">
    <text evidence="7">The sequence shown here is derived from an EMBL/GenBank/DDBJ whole genome shotgun (WGS) entry which is preliminary data.</text>
</comment>
<dbReference type="AlphaFoldDB" id="A0A9W6IPM5"/>
<dbReference type="Proteomes" id="UP001143400">
    <property type="component" value="Unassembled WGS sequence"/>
</dbReference>
<comment type="subcellular location">
    <subcellularLocation>
        <location evidence="1">Membrane</location>
        <topology evidence="1">Multi-pass membrane protein</topology>
    </subcellularLocation>
</comment>
<keyword evidence="3 5" id="KW-1133">Transmembrane helix</keyword>
<feature type="domain" description="NfeD-like C-terminal" evidence="6">
    <location>
        <begin position="94"/>
        <end position="148"/>
    </location>
</feature>
<dbReference type="EMBL" id="JAFBCY010000002">
    <property type="protein sequence ID" value="MBM7851140.1"/>
    <property type="molecule type" value="Genomic_DNA"/>
</dbReference>
<reference evidence="7" key="1">
    <citation type="journal article" date="2014" name="Int. J. Syst. Evol. Microbiol.">
        <title>Complete genome sequence of Corynebacterium casei LMG S-19264T (=DSM 44701T), isolated from a smear-ripened cheese.</title>
        <authorList>
            <consortium name="US DOE Joint Genome Institute (JGI-PGF)"/>
            <person name="Walter F."/>
            <person name="Albersmeier A."/>
            <person name="Kalinowski J."/>
            <person name="Ruckert C."/>
        </authorList>
    </citation>
    <scope>NUCLEOTIDE SEQUENCE</scope>
    <source>
        <strain evidence="7">VKM B-1606</strain>
    </source>
</reference>
<keyword evidence="9" id="KW-1185">Reference proteome</keyword>
<evidence type="ECO:0000313" key="8">
    <source>
        <dbReference type="EMBL" id="MBM7851140.1"/>
    </source>
</evidence>